<organism evidence="5 6">
    <name type="scientific">Pseudoalteromonas piscicida</name>
    <dbReference type="NCBI Taxonomy" id="43662"/>
    <lineage>
        <taxon>Bacteria</taxon>
        <taxon>Pseudomonadati</taxon>
        <taxon>Pseudomonadota</taxon>
        <taxon>Gammaproteobacteria</taxon>
        <taxon>Alteromonadales</taxon>
        <taxon>Pseudoalteromonadaceae</taxon>
        <taxon>Pseudoalteromonas</taxon>
    </lineage>
</organism>
<dbReference type="InterPro" id="IPR002110">
    <property type="entry name" value="Ankyrin_rpt"/>
</dbReference>
<dbReference type="OrthoDB" id="6311156at2"/>
<evidence type="ECO:0000256" key="1">
    <source>
        <dbReference type="ARBA" id="ARBA00022737"/>
    </source>
</evidence>
<keyword evidence="2 3" id="KW-0040">ANK repeat</keyword>
<dbReference type="PROSITE" id="PS50088">
    <property type="entry name" value="ANK_REPEAT"/>
    <property type="match status" value="1"/>
</dbReference>
<feature type="transmembrane region" description="Helical" evidence="4">
    <location>
        <begin position="355"/>
        <end position="373"/>
    </location>
</feature>
<gene>
    <name evidence="5" type="ORF">CEX98_13305</name>
</gene>
<dbReference type="InterPro" id="IPR036770">
    <property type="entry name" value="Ankyrin_rpt-contain_sf"/>
</dbReference>
<keyword evidence="4" id="KW-1133">Transmembrane helix</keyword>
<feature type="transmembrane region" description="Helical" evidence="4">
    <location>
        <begin position="380"/>
        <end position="397"/>
    </location>
</feature>
<dbReference type="PANTHER" id="PTHR24198:SF165">
    <property type="entry name" value="ANKYRIN REPEAT-CONTAINING PROTEIN-RELATED"/>
    <property type="match status" value="1"/>
</dbReference>
<sequence>MEQVLIWPAQYPMLLKGLIEQNGAYILDAIEAWPNCQQIKDEQGVTTTVLPPLFYLAWLRPLEPFEACYFQHIDDYDDKQRQYVSGIIQHIEENGTDPDELIKTLIQRLGQYSNIQMQVQDQSLSFVELLCDKQYEQTLIWLLEVGIQFSAKEIIFLWCHASEDIHAALLSNIDNCLLDRSATAKLATDSLLEGEQTFELLCAMCDKEEVEGLLEQALLFQLTQQQVKQSAIITLVTQGAKGIAKDINGRSAIMLAIENGFVSAVETMLPHHKVNELDGSGRNFMHYAAASNSAAMVEMIFEHGDDPTLADVHGDTPYRVAMKNQALTSKQTFEQHGIIELSSDAKYQKIKTVHMLYALAAILLPLQLFLFFTDEVDDKTIATLVTTAASIGVFALARKKRSNPLYPLNSTPWSLLGVNALAWLSIGIQVLFSVLVLIAVLSLR</sequence>
<dbReference type="EMBL" id="NKHF01000060">
    <property type="protein sequence ID" value="PCK31274.1"/>
    <property type="molecule type" value="Genomic_DNA"/>
</dbReference>
<accession>A0A2A5JP79</accession>
<protein>
    <submittedName>
        <fullName evidence="5">Ankryin</fullName>
    </submittedName>
</protein>
<comment type="caution">
    <text evidence="5">The sequence shown here is derived from an EMBL/GenBank/DDBJ whole genome shotgun (WGS) entry which is preliminary data.</text>
</comment>
<reference evidence="6" key="1">
    <citation type="journal article" date="2019" name="Genome Announc.">
        <title>Draft Genome Sequence of Pseudoalteromonas piscicida Strain 36Y ROTHPW, an Hypersaline Seawater Isolate from the South Coast of Sonora, Mexico.</title>
        <authorList>
            <person name="Sanchez-Diaz R."/>
            <person name="Molina-Garza Z.J."/>
            <person name="Cruz-Suarez L.E."/>
            <person name="Selvin J."/>
            <person name="Kiran G.S."/>
            <person name="Ibarra-Gamez J.C."/>
            <person name="Gomez-Gil B."/>
            <person name="Galaviz-Silva L."/>
        </authorList>
    </citation>
    <scope>NUCLEOTIDE SEQUENCE [LARGE SCALE GENOMIC DNA]</scope>
    <source>
        <strain evidence="6">36Y_RITHPW</strain>
    </source>
</reference>
<dbReference type="PANTHER" id="PTHR24198">
    <property type="entry name" value="ANKYRIN REPEAT AND PROTEIN KINASE DOMAIN-CONTAINING PROTEIN"/>
    <property type="match status" value="1"/>
</dbReference>
<evidence type="ECO:0000256" key="2">
    <source>
        <dbReference type="ARBA" id="ARBA00023043"/>
    </source>
</evidence>
<dbReference type="AlphaFoldDB" id="A0A2A5JP79"/>
<dbReference type="Proteomes" id="UP000228621">
    <property type="component" value="Unassembled WGS sequence"/>
</dbReference>
<feature type="transmembrane region" description="Helical" evidence="4">
    <location>
        <begin position="417"/>
        <end position="443"/>
    </location>
</feature>
<name>A0A2A5JP79_PSEO7</name>
<feature type="repeat" description="ANK" evidence="3">
    <location>
        <begin position="280"/>
        <end position="312"/>
    </location>
</feature>
<keyword evidence="4" id="KW-0812">Transmembrane</keyword>
<dbReference type="Gene3D" id="1.25.40.20">
    <property type="entry name" value="Ankyrin repeat-containing domain"/>
    <property type="match status" value="1"/>
</dbReference>
<evidence type="ECO:0000256" key="4">
    <source>
        <dbReference type="SAM" id="Phobius"/>
    </source>
</evidence>
<dbReference type="Pfam" id="PF12796">
    <property type="entry name" value="Ank_2"/>
    <property type="match status" value="1"/>
</dbReference>
<evidence type="ECO:0000256" key="3">
    <source>
        <dbReference type="PROSITE-ProRule" id="PRU00023"/>
    </source>
</evidence>
<proteinExistence type="predicted"/>
<evidence type="ECO:0000313" key="5">
    <source>
        <dbReference type="EMBL" id="PCK31274.1"/>
    </source>
</evidence>
<dbReference type="RefSeq" id="WP_099642553.1">
    <property type="nucleotide sequence ID" value="NZ_NKHF01000060.1"/>
</dbReference>
<evidence type="ECO:0000313" key="6">
    <source>
        <dbReference type="Proteomes" id="UP000228621"/>
    </source>
</evidence>
<dbReference type="SMART" id="SM00248">
    <property type="entry name" value="ANK"/>
    <property type="match status" value="2"/>
</dbReference>
<dbReference type="SUPFAM" id="SSF48403">
    <property type="entry name" value="Ankyrin repeat"/>
    <property type="match status" value="1"/>
</dbReference>
<keyword evidence="6" id="KW-1185">Reference proteome</keyword>
<keyword evidence="1" id="KW-0677">Repeat</keyword>
<keyword evidence="4" id="KW-0472">Membrane</keyword>